<sequence length="291" mass="29539">MTEDTVLVTGASGHVGAELVAQLAAGGHRVRAMTRRPAQLAVPDGVEVVAGDADDPASLDAAFAGAARAFVMSAQQVAADAVPAHVEALAGAAARAGTGRLVLLSVLSGGEGDDVLAAWWGRAERAVVDAAPEWTVLRPGRFMSNALGWAPQIARGDEIAVPFAHRPATSIDPADIAAVAAAALTDVTGRHAGAVHRLSGPAALTPAEELAEVATVLGRPLRAVEPPLEQVRAGMARGGMSEAAIDAVLARTLRSDDGAEVLPTVEHVLGRPARPFAAWARAHRAELAGAG</sequence>
<reference evidence="3" key="1">
    <citation type="journal article" date="2019" name="Int. J. Syst. Evol. Microbiol.">
        <title>The Global Catalogue of Microorganisms (GCM) 10K type strain sequencing project: providing services to taxonomists for standard genome sequencing and annotation.</title>
        <authorList>
            <consortium name="The Broad Institute Genomics Platform"/>
            <consortium name="The Broad Institute Genome Sequencing Center for Infectious Disease"/>
            <person name="Wu L."/>
            <person name="Ma J."/>
        </authorList>
    </citation>
    <scope>NUCLEOTIDE SEQUENCE [LARGE SCALE GENOMIC DNA]</scope>
    <source>
        <strain evidence="3">JCM 17979</strain>
    </source>
</reference>
<name>A0ABP9C251_9PSEU</name>
<dbReference type="Pfam" id="PF13460">
    <property type="entry name" value="NAD_binding_10"/>
    <property type="match status" value="1"/>
</dbReference>
<feature type="domain" description="NAD(P)-binding" evidence="1">
    <location>
        <begin position="10"/>
        <end position="186"/>
    </location>
</feature>
<evidence type="ECO:0000313" key="3">
    <source>
        <dbReference type="Proteomes" id="UP001500928"/>
    </source>
</evidence>
<dbReference type="EMBL" id="BAABHO010000045">
    <property type="protein sequence ID" value="GAA4803481.1"/>
    <property type="molecule type" value="Genomic_DNA"/>
</dbReference>
<comment type="caution">
    <text evidence="2">The sequence shown here is derived from an EMBL/GenBank/DDBJ whole genome shotgun (WGS) entry which is preliminary data.</text>
</comment>
<dbReference type="PANTHER" id="PTHR43162:SF1">
    <property type="entry name" value="PRESTALK A DIFFERENTIATION PROTEIN A"/>
    <property type="match status" value="1"/>
</dbReference>
<keyword evidence="3" id="KW-1185">Reference proteome</keyword>
<protein>
    <submittedName>
        <fullName evidence="2">NAD(P)H-binding protein</fullName>
    </submittedName>
</protein>
<accession>A0ABP9C251</accession>
<proteinExistence type="predicted"/>
<dbReference type="InterPro" id="IPR051604">
    <property type="entry name" value="Ergot_Alk_Oxidoreductase"/>
</dbReference>
<dbReference type="Gene3D" id="3.90.25.10">
    <property type="entry name" value="UDP-galactose 4-epimerase, domain 1"/>
    <property type="match status" value="1"/>
</dbReference>
<evidence type="ECO:0000313" key="2">
    <source>
        <dbReference type="EMBL" id="GAA4803481.1"/>
    </source>
</evidence>
<dbReference type="PANTHER" id="PTHR43162">
    <property type="match status" value="1"/>
</dbReference>
<dbReference type="SUPFAM" id="SSF51735">
    <property type="entry name" value="NAD(P)-binding Rossmann-fold domains"/>
    <property type="match status" value="1"/>
</dbReference>
<dbReference type="RefSeq" id="WP_345420933.1">
    <property type="nucleotide sequence ID" value="NZ_BAABHO010000045.1"/>
</dbReference>
<organism evidence="2 3">
    <name type="scientific">Actinomycetospora chlora</name>
    <dbReference type="NCBI Taxonomy" id="663608"/>
    <lineage>
        <taxon>Bacteria</taxon>
        <taxon>Bacillati</taxon>
        <taxon>Actinomycetota</taxon>
        <taxon>Actinomycetes</taxon>
        <taxon>Pseudonocardiales</taxon>
        <taxon>Pseudonocardiaceae</taxon>
        <taxon>Actinomycetospora</taxon>
    </lineage>
</organism>
<dbReference type="Gene3D" id="3.40.50.720">
    <property type="entry name" value="NAD(P)-binding Rossmann-like Domain"/>
    <property type="match status" value="1"/>
</dbReference>
<dbReference type="InterPro" id="IPR036291">
    <property type="entry name" value="NAD(P)-bd_dom_sf"/>
</dbReference>
<gene>
    <name evidence="2" type="ORF">GCM10023200_45910</name>
</gene>
<dbReference type="InterPro" id="IPR016040">
    <property type="entry name" value="NAD(P)-bd_dom"/>
</dbReference>
<dbReference type="Proteomes" id="UP001500928">
    <property type="component" value="Unassembled WGS sequence"/>
</dbReference>
<evidence type="ECO:0000259" key="1">
    <source>
        <dbReference type="Pfam" id="PF13460"/>
    </source>
</evidence>